<dbReference type="EMBL" id="JAAGWH010000069">
    <property type="protein sequence ID" value="NEK96610.1"/>
    <property type="molecule type" value="Genomic_DNA"/>
</dbReference>
<dbReference type="RefSeq" id="WP_163613412.1">
    <property type="nucleotide sequence ID" value="NZ_JAAGWB010000073.1"/>
</dbReference>
<proteinExistence type="predicted"/>
<reference evidence="2 4" key="2">
    <citation type="submission" date="2020-02" db="EMBL/GenBank/DDBJ databases">
        <title>The WGS of Modestobacter muralis DSM 100205.</title>
        <authorList>
            <person name="Jiang Z."/>
        </authorList>
    </citation>
    <scope>NUCLEOTIDE SEQUENCE [LARGE SCALE GENOMIC DNA]</scope>
    <source>
        <strain evidence="2 4">DSM 100205</strain>
    </source>
</reference>
<dbReference type="Proteomes" id="UP000471152">
    <property type="component" value="Unassembled WGS sequence"/>
</dbReference>
<dbReference type="EMBL" id="JAAGWB010000073">
    <property type="protein sequence ID" value="NEN53529.1"/>
    <property type="molecule type" value="Genomic_DNA"/>
</dbReference>
<sequence length="292" mass="32759">MTLTVSVESLSAAASLATRVKDRSAQVRRTLLVRADDSRSTGLLLLLRGREDRAVGRGGDLRLKLLLSLLWVAGAPPYDVSYPARAWATLLDLREPERAGARRVSQALQWLDERRFIELEQQIGRPPRVTLLRETGFGEPYEPPGAINNRLTQRLQGTTGVQRAALQEQREGERYLQLPPTMWTQGWIQTLSAPGLAMLLVLLAESVGNPDREVWLTPDLAQRRYGLSAATRSAGLRELVDFRAAKVKRRSVSRDVFDYRRVRNVYRLDPAALAAPPQRSNEVPFDPFEDVG</sequence>
<evidence type="ECO:0000313" key="3">
    <source>
        <dbReference type="Proteomes" id="UP000468828"/>
    </source>
</evidence>
<reference evidence="1 3" key="1">
    <citation type="submission" date="2020-01" db="EMBL/GenBank/DDBJ databases">
        <title>the WGS Modestobacter muralis CPCC 204518.</title>
        <authorList>
            <person name="Jiang Z."/>
        </authorList>
    </citation>
    <scope>NUCLEOTIDE SEQUENCE [LARGE SCALE GENOMIC DNA]</scope>
    <source>
        <strain evidence="1 3">DSM 100205</strain>
    </source>
</reference>
<gene>
    <name evidence="2" type="ORF">G3R41_21740</name>
    <name evidence="1" type="ORF">GCU67_20925</name>
</gene>
<keyword evidence="3" id="KW-1185">Reference proteome</keyword>
<evidence type="ECO:0000313" key="4">
    <source>
        <dbReference type="Proteomes" id="UP000471152"/>
    </source>
</evidence>
<comment type="caution">
    <text evidence="1">The sequence shown here is derived from an EMBL/GenBank/DDBJ whole genome shotgun (WGS) entry which is preliminary data.</text>
</comment>
<evidence type="ECO:0000313" key="2">
    <source>
        <dbReference type="EMBL" id="NEN53529.1"/>
    </source>
</evidence>
<evidence type="ECO:0000313" key="1">
    <source>
        <dbReference type="EMBL" id="NEK96610.1"/>
    </source>
</evidence>
<dbReference type="AlphaFoldDB" id="A0A6P0F0A1"/>
<accession>A0A6P0F0A1</accession>
<protein>
    <submittedName>
        <fullName evidence="1">Uncharacterized protein</fullName>
    </submittedName>
</protein>
<dbReference type="Proteomes" id="UP000468828">
    <property type="component" value="Unassembled WGS sequence"/>
</dbReference>
<organism evidence="1 3">
    <name type="scientific">Modestobacter muralis</name>
    <dbReference type="NCBI Taxonomy" id="1608614"/>
    <lineage>
        <taxon>Bacteria</taxon>
        <taxon>Bacillati</taxon>
        <taxon>Actinomycetota</taxon>
        <taxon>Actinomycetes</taxon>
        <taxon>Geodermatophilales</taxon>
        <taxon>Geodermatophilaceae</taxon>
        <taxon>Modestobacter</taxon>
    </lineage>
</organism>
<name>A0A6P0F0A1_9ACTN</name>